<organism evidence="2 3">
    <name type="scientific">Mycena albidolilacea</name>
    <dbReference type="NCBI Taxonomy" id="1033008"/>
    <lineage>
        <taxon>Eukaryota</taxon>
        <taxon>Fungi</taxon>
        <taxon>Dikarya</taxon>
        <taxon>Basidiomycota</taxon>
        <taxon>Agaricomycotina</taxon>
        <taxon>Agaricomycetes</taxon>
        <taxon>Agaricomycetidae</taxon>
        <taxon>Agaricales</taxon>
        <taxon>Marasmiineae</taxon>
        <taxon>Mycenaceae</taxon>
        <taxon>Mycena</taxon>
    </lineage>
</organism>
<dbReference type="EMBL" id="JARIHO010000053">
    <property type="protein sequence ID" value="KAJ7320812.1"/>
    <property type="molecule type" value="Genomic_DNA"/>
</dbReference>
<gene>
    <name evidence="2" type="ORF">DFH08DRAFT_1086111</name>
</gene>
<name>A0AAD6ZFK0_9AGAR</name>
<dbReference type="Gene3D" id="1.20.1280.50">
    <property type="match status" value="1"/>
</dbReference>
<dbReference type="Proteomes" id="UP001218218">
    <property type="component" value="Unassembled WGS sequence"/>
</dbReference>
<accession>A0AAD6ZFK0</accession>
<keyword evidence="3" id="KW-1185">Reference proteome</keyword>
<proteinExistence type="predicted"/>
<keyword evidence="1" id="KW-0175">Coiled coil</keyword>
<comment type="caution">
    <text evidence="2">The sequence shown here is derived from an EMBL/GenBank/DDBJ whole genome shotgun (WGS) entry which is preliminary data.</text>
</comment>
<protein>
    <recommendedName>
        <fullName evidence="4">F-box domain-containing protein</fullName>
    </recommendedName>
</protein>
<evidence type="ECO:0000256" key="1">
    <source>
        <dbReference type="SAM" id="Coils"/>
    </source>
</evidence>
<evidence type="ECO:0000313" key="3">
    <source>
        <dbReference type="Proteomes" id="UP001218218"/>
    </source>
</evidence>
<feature type="coiled-coil region" evidence="1">
    <location>
        <begin position="5"/>
        <end position="39"/>
    </location>
</feature>
<reference evidence="2" key="1">
    <citation type="submission" date="2023-03" db="EMBL/GenBank/DDBJ databases">
        <title>Massive genome expansion in bonnet fungi (Mycena s.s.) driven by repeated elements and novel gene families across ecological guilds.</title>
        <authorList>
            <consortium name="Lawrence Berkeley National Laboratory"/>
            <person name="Harder C.B."/>
            <person name="Miyauchi S."/>
            <person name="Viragh M."/>
            <person name="Kuo A."/>
            <person name="Thoen E."/>
            <person name="Andreopoulos B."/>
            <person name="Lu D."/>
            <person name="Skrede I."/>
            <person name="Drula E."/>
            <person name="Henrissat B."/>
            <person name="Morin E."/>
            <person name="Kohler A."/>
            <person name="Barry K."/>
            <person name="LaButti K."/>
            <person name="Morin E."/>
            <person name="Salamov A."/>
            <person name="Lipzen A."/>
            <person name="Mereny Z."/>
            <person name="Hegedus B."/>
            <person name="Baldrian P."/>
            <person name="Stursova M."/>
            <person name="Weitz H."/>
            <person name="Taylor A."/>
            <person name="Grigoriev I.V."/>
            <person name="Nagy L.G."/>
            <person name="Martin F."/>
            <person name="Kauserud H."/>
        </authorList>
    </citation>
    <scope>NUCLEOTIDE SEQUENCE</scope>
    <source>
        <strain evidence="2">CBHHK002</strain>
    </source>
</reference>
<sequence length="355" mass="40418">MLNTLAADRALVADLDAKIQDLERTLSALRSEKLLAEERLDAYKYPVLALPNEIVCEIFIHFLPIYPICPPLTGLLSPILLTHICRRWREMALALPVLWRAITMYRNDDLVSTVLSRSGRCPLSIHIDDSNNLSGFLAILPEYSRLEYLKFRLTSFRDGPCIDGPMPLLRHIDFILDYTSEEPYVLLGAAPLLRTAIFDVYAAMNVMSTFPWAQLTSLTLTAMVMHECFPILQKTPDLVHYELHLHLFDEPSHSQGVEVTLPSLESLVLRDPDPDEYPPPFTYLQHFIVPTLRSLQIPERFLEPDPIDALASFISKSGCKLQRVDVTNRQSVPESSYRTAFPGIPMFVFTPYMDN</sequence>
<evidence type="ECO:0008006" key="4">
    <source>
        <dbReference type="Google" id="ProtNLM"/>
    </source>
</evidence>
<dbReference type="AlphaFoldDB" id="A0AAD6ZFK0"/>
<evidence type="ECO:0000313" key="2">
    <source>
        <dbReference type="EMBL" id="KAJ7320812.1"/>
    </source>
</evidence>